<organism evidence="2 3">
    <name type="scientific">Hortaea werneckii</name>
    <name type="common">Black yeast</name>
    <name type="synonym">Cladosporium werneckii</name>
    <dbReference type="NCBI Taxonomy" id="91943"/>
    <lineage>
        <taxon>Eukaryota</taxon>
        <taxon>Fungi</taxon>
        <taxon>Dikarya</taxon>
        <taxon>Ascomycota</taxon>
        <taxon>Pezizomycotina</taxon>
        <taxon>Dothideomycetes</taxon>
        <taxon>Dothideomycetidae</taxon>
        <taxon>Mycosphaerellales</taxon>
        <taxon>Teratosphaeriaceae</taxon>
        <taxon>Hortaea</taxon>
    </lineage>
</organism>
<evidence type="ECO:0000256" key="1">
    <source>
        <dbReference type="SAM" id="MobiDB-lite"/>
    </source>
</evidence>
<comment type="caution">
    <text evidence="2">The sequence shown here is derived from an EMBL/GenBank/DDBJ whole genome shotgun (WGS) entry which is preliminary data.</text>
</comment>
<dbReference type="OrthoDB" id="3921745at2759"/>
<dbReference type="EMBL" id="QWIR01000050">
    <property type="protein sequence ID" value="RMY90609.1"/>
    <property type="molecule type" value="Genomic_DNA"/>
</dbReference>
<evidence type="ECO:0000313" key="2">
    <source>
        <dbReference type="EMBL" id="RMY90609.1"/>
    </source>
</evidence>
<evidence type="ECO:0000313" key="3">
    <source>
        <dbReference type="Proteomes" id="UP000268823"/>
    </source>
</evidence>
<protein>
    <submittedName>
        <fullName evidence="2">Uncharacterized protein</fullName>
    </submittedName>
</protein>
<name>A0A3M7FP04_HORWE</name>
<dbReference type="Proteomes" id="UP000268823">
    <property type="component" value="Unassembled WGS sequence"/>
</dbReference>
<dbReference type="AlphaFoldDB" id="A0A3M7FP04"/>
<sequence>MRIVKAEGWSKIEIRFARTFGQPRGKDGLTSMYYRLRKEWALPEVHESQAEDKEAEFMAIRSHAANFSHDILAQFGYEDPRKASDPAPAQIKVVDTPSNLAPP</sequence>
<gene>
    <name evidence="2" type="ORF">D0861_03585</name>
</gene>
<feature type="region of interest" description="Disordered" evidence="1">
    <location>
        <begin position="79"/>
        <end position="103"/>
    </location>
</feature>
<proteinExistence type="predicted"/>
<reference evidence="2 3" key="1">
    <citation type="journal article" date="2018" name="BMC Genomics">
        <title>Genomic evidence for intraspecific hybridization in a clonal and extremely halotolerant yeast.</title>
        <authorList>
            <person name="Gostincar C."/>
            <person name="Stajich J.E."/>
            <person name="Zupancic J."/>
            <person name="Zalar P."/>
            <person name="Gunde-Cimerman N."/>
        </authorList>
    </citation>
    <scope>NUCLEOTIDE SEQUENCE [LARGE SCALE GENOMIC DNA]</scope>
    <source>
        <strain evidence="2 3">EXF-2788</strain>
    </source>
</reference>
<accession>A0A3M7FP04</accession>